<evidence type="ECO:0000256" key="5">
    <source>
        <dbReference type="ARBA" id="ARBA00029447"/>
    </source>
</evidence>
<dbReference type="CDD" id="cd18774">
    <property type="entry name" value="PDC2_HK_sensor"/>
    <property type="match status" value="1"/>
</dbReference>
<dbReference type="SMART" id="SM00283">
    <property type="entry name" value="MA"/>
    <property type="match status" value="1"/>
</dbReference>
<dbReference type="GO" id="GO:0005886">
    <property type="term" value="C:plasma membrane"/>
    <property type="evidence" value="ECO:0007669"/>
    <property type="project" value="UniProtKB-SubCell"/>
</dbReference>
<dbReference type="AlphaFoldDB" id="A0A167FQA9"/>
<dbReference type="CDD" id="cd06225">
    <property type="entry name" value="HAMP"/>
    <property type="match status" value="1"/>
</dbReference>
<dbReference type="EMBL" id="LSFN01000005">
    <property type="protein sequence ID" value="OAB76793.1"/>
    <property type="molecule type" value="Genomic_DNA"/>
</dbReference>
<evidence type="ECO:0000256" key="7">
    <source>
        <dbReference type="SAM" id="Phobius"/>
    </source>
</evidence>
<accession>A0A167FQA9</accession>
<dbReference type="Pfam" id="PF00672">
    <property type="entry name" value="HAMP"/>
    <property type="match status" value="1"/>
</dbReference>
<feature type="transmembrane region" description="Helical" evidence="7">
    <location>
        <begin position="310"/>
        <end position="333"/>
    </location>
</feature>
<dbReference type="PROSITE" id="PS50111">
    <property type="entry name" value="CHEMOTAXIS_TRANSDUC_2"/>
    <property type="match status" value="1"/>
</dbReference>
<dbReference type="OrthoDB" id="9760371at2"/>
<evidence type="ECO:0000256" key="2">
    <source>
        <dbReference type="ARBA" id="ARBA00022475"/>
    </source>
</evidence>
<dbReference type="RefSeq" id="WP_068655838.1">
    <property type="nucleotide sequence ID" value="NZ_CP017770.1"/>
</dbReference>
<dbReference type="Gene3D" id="1.10.287.950">
    <property type="entry name" value="Methyl-accepting chemotaxis protein"/>
    <property type="match status" value="1"/>
</dbReference>
<feature type="domain" description="Methyl-accepting transducer" evidence="8">
    <location>
        <begin position="405"/>
        <end position="655"/>
    </location>
</feature>
<reference evidence="10 11" key="1">
    <citation type="submission" date="2016-02" db="EMBL/GenBank/DDBJ databases">
        <title>Paenibacillus sp. LPB0068, isolated from Crassostrea gigas.</title>
        <authorList>
            <person name="Shin S.-K."/>
            <person name="Yi H."/>
        </authorList>
    </citation>
    <scope>NUCLEOTIDE SEQUENCE [LARGE SCALE GENOMIC DNA]</scope>
    <source>
        <strain evidence="10 11">LPB0068</strain>
    </source>
</reference>
<keyword evidence="3 7" id="KW-0472">Membrane</keyword>
<dbReference type="STRING" id="1763538.LPB68_19565"/>
<feature type="domain" description="HAMP" evidence="9">
    <location>
        <begin position="334"/>
        <end position="386"/>
    </location>
</feature>
<keyword evidence="2" id="KW-1003">Cell membrane</keyword>
<dbReference type="PROSITE" id="PS50885">
    <property type="entry name" value="HAMP"/>
    <property type="match status" value="1"/>
</dbReference>
<keyword evidence="4 6" id="KW-0807">Transducer</keyword>
<sequence>MIELVTLPTKANIKSWLKNMPRKPTESIGVRLFLIFFIATMAFVLSLGIISYQMSKSTIQNNAKISNQQMIIQTAERLNLVMDNYEESVEKSMFTPEFNDWVRQASISSTEESERRLFLNKLSIAIGDWIFENDGVVGVYLIPASDEVANIATGTTSDLFLENVKEKDWYKNLQEAGSATWMNDELHVEGEENSSVFRFARALYGKSGYMIVVDIKTTIITDELDKIDLGEDSAIQLVSTFNQLVAFSGANKSISIDFEGGEGQETDGSMQAEDEDGKSTLTVYSTLDSSNWKLLSIVPIANLVKDAKKILLTTYISAAIVALIAILIGIWMARTVSRPLGVMGGLMNEAAIGNLQVRMKGQSRDEIGRLSGSFNSMMEQITALVGQTSQTAKEVLDTAGELGDASRKTAISAKEIATATEEIAAGATKLAEEAEDGAGLTEKISSQMRIVMGTNREMGDTARNVSKSSERGMLQLEELLTSTNLTEEKTGKLVNKINGLKETTSSVLKVLDVMHNITKQTNILSLNATIEAARAGVAGKGFMVVADEIRQLAEQSRQSIEIVGQITDQIMQEMNETVHVLSEVTPLFGQQVIAVKDTNHIFASVQAEMGNLINQLGAVTESIVGLNQSQVVLSEAMGNVSAVAEESSATSEEVASLSNEQQIISGILVTLSNNLEKSSNQLKEKMEQFKI</sequence>
<dbReference type="InterPro" id="IPR004089">
    <property type="entry name" value="MCPsignal_dom"/>
</dbReference>
<dbReference type="SMART" id="SM00304">
    <property type="entry name" value="HAMP"/>
    <property type="match status" value="1"/>
</dbReference>
<keyword evidence="7" id="KW-0812">Transmembrane</keyword>
<dbReference type="PANTHER" id="PTHR32089">
    <property type="entry name" value="METHYL-ACCEPTING CHEMOTAXIS PROTEIN MCPB"/>
    <property type="match status" value="1"/>
</dbReference>
<dbReference type="Proteomes" id="UP000077134">
    <property type="component" value="Unassembled WGS sequence"/>
</dbReference>
<evidence type="ECO:0000256" key="4">
    <source>
        <dbReference type="ARBA" id="ARBA00023224"/>
    </source>
</evidence>
<comment type="subcellular location">
    <subcellularLocation>
        <location evidence="1">Cell membrane</location>
    </subcellularLocation>
</comment>
<evidence type="ECO:0000256" key="1">
    <source>
        <dbReference type="ARBA" id="ARBA00004236"/>
    </source>
</evidence>
<comment type="caution">
    <text evidence="10">The sequence shown here is derived from an EMBL/GenBank/DDBJ whole genome shotgun (WGS) entry which is preliminary data.</text>
</comment>
<evidence type="ECO:0000313" key="11">
    <source>
        <dbReference type="Proteomes" id="UP000077134"/>
    </source>
</evidence>
<evidence type="ECO:0008006" key="12">
    <source>
        <dbReference type="Google" id="ProtNLM"/>
    </source>
</evidence>
<keyword evidence="7" id="KW-1133">Transmembrane helix</keyword>
<comment type="similarity">
    <text evidence="5">Belongs to the methyl-accepting chemotaxis (MCP) protein family.</text>
</comment>
<dbReference type="Pfam" id="PF00015">
    <property type="entry name" value="MCPsignal"/>
    <property type="match status" value="1"/>
</dbReference>
<dbReference type="PANTHER" id="PTHR32089:SF112">
    <property type="entry name" value="LYSOZYME-LIKE PROTEIN-RELATED"/>
    <property type="match status" value="1"/>
</dbReference>
<protein>
    <recommendedName>
        <fullName evidence="12">Chemotaxis protein</fullName>
    </recommendedName>
</protein>
<evidence type="ECO:0000259" key="9">
    <source>
        <dbReference type="PROSITE" id="PS50885"/>
    </source>
</evidence>
<evidence type="ECO:0000256" key="6">
    <source>
        <dbReference type="PROSITE-ProRule" id="PRU00284"/>
    </source>
</evidence>
<dbReference type="KEGG" id="pcx:LPB68_19565"/>
<feature type="transmembrane region" description="Helical" evidence="7">
    <location>
        <begin position="28"/>
        <end position="50"/>
    </location>
</feature>
<keyword evidence="11" id="KW-1185">Reference proteome</keyword>
<dbReference type="GO" id="GO:0007165">
    <property type="term" value="P:signal transduction"/>
    <property type="evidence" value="ECO:0007669"/>
    <property type="project" value="UniProtKB-KW"/>
</dbReference>
<gene>
    <name evidence="10" type="ORF">PNBC_05175</name>
</gene>
<evidence type="ECO:0000259" key="8">
    <source>
        <dbReference type="PROSITE" id="PS50111"/>
    </source>
</evidence>
<proteinExistence type="inferred from homology"/>
<name>A0A167FQA9_9BACL</name>
<dbReference type="Gene3D" id="1.10.8.500">
    <property type="entry name" value="HAMP domain in histidine kinase"/>
    <property type="match status" value="1"/>
</dbReference>
<organism evidence="10 11">
    <name type="scientific">Paenibacillus crassostreae</name>
    <dbReference type="NCBI Taxonomy" id="1763538"/>
    <lineage>
        <taxon>Bacteria</taxon>
        <taxon>Bacillati</taxon>
        <taxon>Bacillota</taxon>
        <taxon>Bacilli</taxon>
        <taxon>Bacillales</taxon>
        <taxon>Paenibacillaceae</taxon>
        <taxon>Paenibacillus</taxon>
    </lineage>
</organism>
<dbReference type="SUPFAM" id="SSF58104">
    <property type="entry name" value="Methyl-accepting chemotaxis protein (MCP) signaling domain"/>
    <property type="match status" value="1"/>
</dbReference>
<evidence type="ECO:0000256" key="3">
    <source>
        <dbReference type="ARBA" id="ARBA00023136"/>
    </source>
</evidence>
<dbReference type="InterPro" id="IPR003660">
    <property type="entry name" value="HAMP_dom"/>
</dbReference>
<dbReference type="Gene3D" id="3.30.450.20">
    <property type="entry name" value="PAS domain"/>
    <property type="match status" value="1"/>
</dbReference>
<evidence type="ECO:0000313" key="10">
    <source>
        <dbReference type="EMBL" id="OAB76793.1"/>
    </source>
</evidence>